<gene>
    <name evidence="1" type="ORF">AGM3_0015</name>
</gene>
<dbReference type="Proteomes" id="UP000501161">
    <property type="component" value="Segment"/>
</dbReference>
<protein>
    <submittedName>
        <fullName evidence="1">Translation initiation factor</fullName>
    </submittedName>
</protein>
<accession>A0A7D0GH53</accession>
<evidence type="ECO:0000313" key="2">
    <source>
        <dbReference type="Proteomes" id="UP000501161"/>
    </source>
</evidence>
<keyword evidence="1" id="KW-0396">Initiation factor</keyword>
<sequence>MISFAEYKSGICPICGYPKEICQAPENTAAFVANPPSRCHATTALRRFQKENEYEYPDSLIWSATLKSAPQA</sequence>
<dbReference type="EMBL" id="MN023178">
    <property type="protein sequence ID" value="QDH85711.1"/>
    <property type="molecule type" value="Genomic_DNA"/>
</dbReference>
<keyword evidence="1" id="KW-0648">Protein biosynthesis</keyword>
<name>A0A7D0GH53_9CAUD</name>
<evidence type="ECO:0000313" key="1">
    <source>
        <dbReference type="EMBL" id="QDH85711.1"/>
    </source>
</evidence>
<organism evidence="1 2">
    <name type="scientific">Brevibacterium phage AGM3</name>
    <dbReference type="NCBI Taxonomy" id="2591420"/>
    <lineage>
        <taxon>Viruses</taxon>
        <taxon>Duplodnaviria</taxon>
        <taxon>Heunggongvirae</taxon>
        <taxon>Uroviricota</taxon>
        <taxon>Caudoviricetes</taxon>
        <taxon>Agmunavirus</taxon>
        <taxon>Agmunavirus AGM1</taxon>
    </lineage>
</organism>
<reference evidence="1 2" key="1">
    <citation type="submission" date="2019-06" db="EMBL/GenBank/DDBJ databases">
        <title>DNA tandem repeats contribute to Brevibacterium aurantiacum phages genetic diversity.</title>
        <authorList>
            <person name="de Melo A.G."/>
            <person name="Rousseau G.M."/>
            <person name="Tremblay D.M."/>
            <person name="Labrie S.J."/>
            <person name="Moineau S."/>
        </authorList>
    </citation>
    <scope>NUCLEOTIDE SEQUENCE [LARGE SCALE GENOMIC DNA]</scope>
</reference>
<proteinExistence type="predicted"/>